<accession>G4TWU5</accession>
<evidence type="ECO:0000256" key="1">
    <source>
        <dbReference type="SAM" id="MobiDB-lite"/>
    </source>
</evidence>
<comment type="caution">
    <text evidence="2">The sequence shown here is derived from an EMBL/GenBank/DDBJ whole genome shotgun (WGS) entry which is preliminary data.</text>
</comment>
<reference evidence="2 3" key="1">
    <citation type="journal article" date="2011" name="PLoS Pathog.">
        <title>Endophytic Life Strategies Decoded by Genome and Transcriptome Analyses of the Mutualistic Root Symbiont Piriformospora indica.</title>
        <authorList>
            <person name="Zuccaro A."/>
            <person name="Lahrmann U."/>
            <person name="Guldener U."/>
            <person name="Langen G."/>
            <person name="Pfiffi S."/>
            <person name="Biedenkopf D."/>
            <person name="Wong P."/>
            <person name="Samans B."/>
            <person name="Grimm C."/>
            <person name="Basiewicz M."/>
            <person name="Murat C."/>
            <person name="Martin F."/>
            <person name="Kogel K.H."/>
        </authorList>
    </citation>
    <scope>NUCLEOTIDE SEQUENCE [LARGE SCALE GENOMIC DNA]</scope>
    <source>
        <strain evidence="2 3">DSM 11827</strain>
    </source>
</reference>
<feature type="compositionally biased region" description="Basic and acidic residues" evidence="1">
    <location>
        <begin position="346"/>
        <end position="356"/>
    </location>
</feature>
<sequence>MSGSPSTEPSDFSSGGTWSPNQTSIIFPQEVDSFASPRLGFAASHSTTTWSMVKARSKEDNDRASLMLELEEMLADLKAPKPAASINRTPSQFQTSVLPPPRKSVAPRQHSLSHEFNSHSRKDPLSPYSKNSLDVNVLDGIEGALMGIDDTTSKFPPPSMIPRSTTAVPSFSRPALRHGQVMPASVLSSPSNALDQRALDQQPIPILTGVVAPFHVAKVKVLFWDKLPRNSKSRPCVWHFEPAYNDQGAYIVPSSNENFLDVLKTPGSRNKQSIAWLDDRTNAWNCQDVDEPIYIEDGRPVLLCNYRIADTLSINWVTVRELTGYKHKSFEPTHPYRSRGLVSPSKRGEHSMRDKPAGQVLQTLEEFELDLATNKRGEPVINRFRSRFRDFKGSISAMNRIRRAARALSEEERKVYTSPNAGRMFGEIIDNHKGGH</sequence>
<keyword evidence="3" id="KW-1185">Reference proteome</keyword>
<feature type="compositionally biased region" description="Polar residues" evidence="1">
    <location>
        <begin position="86"/>
        <end position="97"/>
    </location>
</feature>
<organism evidence="2 3">
    <name type="scientific">Serendipita indica (strain DSM 11827)</name>
    <name type="common">Root endophyte fungus</name>
    <name type="synonym">Piriformospora indica</name>
    <dbReference type="NCBI Taxonomy" id="1109443"/>
    <lineage>
        <taxon>Eukaryota</taxon>
        <taxon>Fungi</taxon>
        <taxon>Dikarya</taxon>
        <taxon>Basidiomycota</taxon>
        <taxon>Agaricomycotina</taxon>
        <taxon>Agaricomycetes</taxon>
        <taxon>Sebacinales</taxon>
        <taxon>Serendipitaceae</taxon>
        <taxon>Serendipita</taxon>
    </lineage>
</organism>
<evidence type="ECO:0000313" key="2">
    <source>
        <dbReference type="EMBL" id="CCA75788.1"/>
    </source>
</evidence>
<feature type="compositionally biased region" description="Basic and acidic residues" evidence="1">
    <location>
        <begin position="112"/>
        <end position="124"/>
    </location>
</feature>
<dbReference type="InParanoid" id="G4TWU5"/>
<feature type="region of interest" description="Disordered" evidence="1">
    <location>
        <begin position="81"/>
        <end position="129"/>
    </location>
</feature>
<protein>
    <submittedName>
        <fullName evidence="2">Uncharacterized protein</fullName>
    </submittedName>
</protein>
<name>G4TWU5_SERID</name>
<dbReference type="Proteomes" id="UP000007148">
    <property type="component" value="Unassembled WGS sequence"/>
</dbReference>
<feature type="region of interest" description="Disordered" evidence="1">
    <location>
        <begin position="1"/>
        <end position="25"/>
    </location>
</feature>
<gene>
    <name evidence="2" type="ORF">PIIN_09776</name>
</gene>
<dbReference type="AlphaFoldDB" id="G4TWU5"/>
<evidence type="ECO:0000313" key="3">
    <source>
        <dbReference type="Proteomes" id="UP000007148"/>
    </source>
</evidence>
<proteinExistence type="predicted"/>
<dbReference type="EMBL" id="CAFZ01000522">
    <property type="protein sequence ID" value="CCA75788.1"/>
    <property type="molecule type" value="Genomic_DNA"/>
</dbReference>
<dbReference type="HOGENOM" id="CLU_628692_0_0_1"/>
<feature type="region of interest" description="Disordered" evidence="1">
    <location>
        <begin position="333"/>
        <end position="356"/>
    </location>
</feature>